<dbReference type="AlphaFoldDB" id="A0A4R8ICB5"/>
<reference evidence="2 3" key="1">
    <citation type="submission" date="2019-03" db="EMBL/GenBank/DDBJ databases">
        <title>Genomic Encyclopedia of Type Strains, Phase III (KMG-III): the genomes of soil and plant-associated and newly described type strains.</title>
        <authorList>
            <person name="Whitman W."/>
        </authorList>
    </citation>
    <scope>NUCLEOTIDE SEQUENCE [LARGE SCALE GENOMIC DNA]</scope>
    <source>
        <strain evidence="2 3">CGMCC 1.12802</strain>
    </source>
</reference>
<evidence type="ECO:0000313" key="2">
    <source>
        <dbReference type="EMBL" id="TDX87290.1"/>
    </source>
</evidence>
<feature type="domain" description="DUF7716" evidence="1">
    <location>
        <begin position="11"/>
        <end position="109"/>
    </location>
</feature>
<dbReference type="InterPro" id="IPR056133">
    <property type="entry name" value="DUF7716"/>
</dbReference>
<dbReference type="OrthoDB" id="1376061at2"/>
<dbReference type="RefSeq" id="WP_133943901.1">
    <property type="nucleotide sequence ID" value="NZ_SOEO01000001.1"/>
</dbReference>
<keyword evidence="3" id="KW-1185">Reference proteome</keyword>
<evidence type="ECO:0000259" key="1">
    <source>
        <dbReference type="Pfam" id="PF24832"/>
    </source>
</evidence>
<gene>
    <name evidence="2" type="ORF">B0I22_1478</name>
</gene>
<dbReference type="Pfam" id="PF24832">
    <property type="entry name" value="DUF7716"/>
    <property type="match status" value="1"/>
</dbReference>
<comment type="caution">
    <text evidence="2">The sequence shown here is derived from an EMBL/GenBank/DDBJ whole genome shotgun (WGS) entry which is preliminary data.</text>
</comment>
<name>A0A4R8ICB5_9FLAO</name>
<dbReference type="Proteomes" id="UP000295313">
    <property type="component" value="Unassembled WGS sequence"/>
</dbReference>
<evidence type="ECO:0000313" key="3">
    <source>
        <dbReference type="Proteomes" id="UP000295313"/>
    </source>
</evidence>
<proteinExistence type="predicted"/>
<organism evidence="2 3">
    <name type="scientific">Epilithonimonas xixisoli</name>
    <dbReference type="NCBI Taxonomy" id="1476462"/>
    <lineage>
        <taxon>Bacteria</taxon>
        <taxon>Pseudomonadati</taxon>
        <taxon>Bacteroidota</taxon>
        <taxon>Flavobacteriia</taxon>
        <taxon>Flavobacteriales</taxon>
        <taxon>Weeksellaceae</taxon>
        <taxon>Chryseobacterium group</taxon>
        <taxon>Epilithonimonas</taxon>
    </lineage>
</organism>
<dbReference type="EMBL" id="SOEO01000001">
    <property type="protein sequence ID" value="TDX87290.1"/>
    <property type="molecule type" value="Genomic_DNA"/>
</dbReference>
<accession>A0A4R8ICB5</accession>
<protein>
    <recommendedName>
        <fullName evidence="1">DUF7716 domain-containing protein</fullName>
    </recommendedName>
</protein>
<sequence length="114" mass="13165">METIMEIKYQQLNEILNKIDSYQWNDVLFIPQEKLTLESICLVHNSNDLDDEDLDEPKPARDKGLKYGLDITDLNGIKSNLMQQGISNVGNKDFLTAINFYLENDAFILINQLK</sequence>